<keyword evidence="7 9" id="KW-0057">Aromatic amino acid biosynthesis</keyword>
<dbReference type="FunFam" id="3.65.10.10:FF:000006">
    <property type="entry name" value="3-phosphoshikimate 1-carboxyvinyltransferase"/>
    <property type="match status" value="1"/>
</dbReference>
<dbReference type="OrthoDB" id="9809920at2"/>
<keyword evidence="5 9" id="KW-0028">Amino-acid biosynthesis</keyword>
<evidence type="ECO:0000256" key="7">
    <source>
        <dbReference type="ARBA" id="ARBA00023141"/>
    </source>
</evidence>
<evidence type="ECO:0000256" key="4">
    <source>
        <dbReference type="ARBA" id="ARBA00022490"/>
    </source>
</evidence>
<feature type="binding site" evidence="9">
    <location>
        <position position="20"/>
    </location>
    <ligand>
        <name>3-phosphoshikimate</name>
        <dbReference type="ChEBI" id="CHEBI:145989"/>
    </ligand>
</feature>
<dbReference type="HAMAP" id="MF_00210">
    <property type="entry name" value="EPSP_synth"/>
    <property type="match status" value="1"/>
</dbReference>
<evidence type="ECO:0000256" key="6">
    <source>
        <dbReference type="ARBA" id="ARBA00022679"/>
    </source>
</evidence>
<dbReference type="GO" id="GO:0003866">
    <property type="term" value="F:3-phosphoshikimate 1-carboxyvinyltransferase activity"/>
    <property type="evidence" value="ECO:0007669"/>
    <property type="project" value="UniProtKB-UniRule"/>
</dbReference>
<dbReference type="EMBL" id="FXTI01000001">
    <property type="protein sequence ID" value="SMO42838.1"/>
    <property type="molecule type" value="Genomic_DNA"/>
</dbReference>
<feature type="binding site" evidence="9">
    <location>
        <position position="345"/>
    </location>
    <ligand>
        <name>phosphoenolpyruvate</name>
        <dbReference type="ChEBI" id="CHEBI:58702"/>
    </ligand>
</feature>
<feature type="binding site" evidence="9">
    <location>
        <position position="341"/>
    </location>
    <ligand>
        <name>3-phosphoshikimate</name>
        <dbReference type="ChEBI" id="CHEBI:145989"/>
    </ligand>
</feature>
<evidence type="ECO:0000313" key="11">
    <source>
        <dbReference type="EMBL" id="SMO42838.1"/>
    </source>
</evidence>
<proteinExistence type="inferred from homology"/>
<dbReference type="GO" id="GO:0009423">
    <property type="term" value="P:chorismate biosynthetic process"/>
    <property type="evidence" value="ECO:0007669"/>
    <property type="project" value="UniProtKB-UniRule"/>
</dbReference>
<dbReference type="SUPFAM" id="SSF55205">
    <property type="entry name" value="EPT/RTPC-like"/>
    <property type="match status" value="1"/>
</dbReference>
<keyword evidence="6 9" id="KW-0808">Transferase</keyword>
<dbReference type="GO" id="GO:0005737">
    <property type="term" value="C:cytoplasm"/>
    <property type="evidence" value="ECO:0007669"/>
    <property type="project" value="UniProtKB-SubCell"/>
</dbReference>
<dbReference type="CDD" id="cd01556">
    <property type="entry name" value="EPSP_synthase"/>
    <property type="match status" value="1"/>
</dbReference>
<comment type="catalytic activity">
    <reaction evidence="8">
        <text>3-phosphoshikimate + phosphoenolpyruvate = 5-O-(1-carboxyvinyl)-3-phosphoshikimate + phosphate</text>
        <dbReference type="Rhea" id="RHEA:21256"/>
        <dbReference type="ChEBI" id="CHEBI:43474"/>
        <dbReference type="ChEBI" id="CHEBI:57701"/>
        <dbReference type="ChEBI" id="CHEBI:58702"/>
        <dbReference type="ChEBI" id="CHEBI:145989"/>
        <dbReference type="EC" id="2.5.1.19"/>
    </reaction>
    <physiologicalReaction direction="left-to-right" evidence="8">
        <dbReference type="Rhea" id="RHEA:21257"/>
    </physiologicalReaction>
</comment>
<feature type="binding site" evidence="9">
    <location>
        <position position="387"/>
    </location>
    <ligand>
        <name>phosphoenolpyruvate</name>
        <dbReference type="ChEBI" id="CHEBI:58702"/>
    </ligand>
</feature>
<evidence type="ECO:0000256" key="2">
    <source>
        <dbReference type="ARBA" id="ARBA00004811"/>
    </source>
</evidence>
<feature type="binding site" evidence="9">
    <location>
        <position position="121"/>
    </location>
    <ligand>
        <name>phosphoenolpyruvate</name>
        <dbReference type="ChEBI" id="CHEBI:58702"/>
    </ligand>
</feature>
<dbReference type="FunFam" id="3.65.10.10:FF:000005">
    <property type="entry name" value="3-phosphoshikimate 1-carboxyvinyltransferase"/>
    <property type="match status" value="1"/>
</dbReference>
<dbReference type="PANTHER" id="PTHR21090">
    <property type="entry name" value="AROM/DEHYDROQUINATE SYNTHASE"/>
    <property type="match status" value="1"/>
</dbReference>
<gene>
    <name evidence="9" type="primary">aroA</name>
    <name evidence="11" type="ORF">SAMN06264849_101584</name>
</gene>
<feature type="binding site" evidence="9">
    <location>
        <position position="168"/>
    </location>
    <ligand>
        <name>phosphoenolpyruvate</name>
        <dbReference type="ChEBI" id="CHEBI:58702"/>
    </ligand>
</feature>
<dbReference type="Pfam" id="PF00275">
    <property type="entry name" value="EPSP_synthase"/>
    <property type="match status" value="1"/>
</dbReference>
<dbReference type="PIRSF" id="PIRSF000505">
    <property type="entry name" value="EPSPS"/>
    <property type="match status" value="1"/>
</dbReference>
<name>A0A521B6V9_9BACL</name>
<comment type="caution">
    <text evidence="9">Lacks conserved residue(s) required for the propagation of feature annotation.</text>
</comment>
<accession>A0A521B6V9</accession>
<comment type="pathway">
    <text evidence="2 9">Metabolic intermediate biosynthesis; chorismate biosynthesis; chorismate from D-erythrose 4-phosphate and phosphoenolpyruvate: step 6/7.</text>
</comment>
<evidence type="ECO:0000313" key="12">
    <source>
        <dbReference type="Proteomes" id="UP000315636"/>
    </source>
</evidence>
<comment type="subcellular location">
    <subcellularLocation>
        <location evidence="9">Cytoplasm</location>
    </subcellularLocation>
</comment>
<dbReference type="UniPathway" id="UPA00053">
    <property type="reaction ID" value="UER00089"/>
</dbReference>
<dbReference type="AlphaFoldDB" id="A0A521B6V9"/>
<dbReference type="GO" id="GO:0008652">
    <property type="term" value="P:amino acid biosynthetic process"/>
    <property type="evidence" value="ECO:0007669"/>
    <property type="project" value="UniProtKB-KW"/>
</dbReference>
<dbReference type="RefSeq" id="WP_142504319.1">
    <property type="nucleotide sequence ID" value="NZ_FXTI01000001.1"/>
</dbReference>
<keyword evidence="12" id="KW-1185">Reference proteome</keyword>
<dbReference type="InterPro" id="IPR013792">
    <property type="entry name" value="RNA3'P_cycl/enolpyr_Trfase_a/b"/>
</dbReference>
<feature type="binding site" evidence="9">
    <location>
        <position position="166"/>
    </location>
    <ligand>
        <name>3-phosphoshikimate</name>
        <dbReference type="ChEBI" id="CHEBI:145989"/>
    </ligand>
</feature>
<feature type="binding site" evidence="9">
    <location>
        <position position="168"/>
    </location>
    <ligand>
        <name>3-phosphoshikimate</name>
        <dbReference type="ChEBI" id="CHEBI:145989"/>
    </ligand>
</feature>
<evidence type="ECO:0000256" key="5">
    <source>
        <dbReference type="ARBA" id="ARBA00022605"/>
    </source>
</evidence>
<evidence type="ECO:0000259" key="10">
    <source>
        <dbReference type="Pfam" id="PF00275"/>
    </source>
</evidence>
<dbReference type="InterPro" id="IPR006264">
    <property type="entry name" value="EPSP_synthase"/>
</dbReference>
<keyword evidence="4 9" id="KW-0963">Cytoplasm</keyword>
<evidence type="ECO:0000256" key="9">
    <source>
        <dbReference type="HAMAP-Rule" id="MF_00210"/>
    </source>
</evidence>
<dbReference type="PROSITE" id="PS00104">
    <property type="entry name" value="EPSP_SYNTHASE_1"/>
    <property type="match status" value="1"/>
</dbReference>
<dbReference type="InterPro" id="IPR001986">
    <property type="entry name" value="Enolpyruvate_Tfrase_dom"/>
</dbReference>
<feature type="binding site" evidence="9">
    <location>
        <position position="20"/>
    </location>
    <ligand>
        <name>phosphoenolpyruvate</name>
        <dbReference type="ChEBI" id="CHEBI:58702"/>
    </ligand>
</feature>
<evidence type="ECO:0000256" key="1">
    <source>
        <dbReference type="ARBA" id="ARBA00002174"/>
    </source>
</evidence>
<evidence type="ECO:0000256" key="3">
    <source>
        <dbReference type="ARBA" id="ARBA00009948"/>
    </source>
</evidence>
<dbReference type="Gene3D" id="3.65.10.10">
    <property type="entry name" value="Enolpyruvate transferase domain"/>
    <property type="match status" value="2"/>
</dbReference>
<comment type="subunit">
    <text evidence="9">Monomer.</text>
</comment>
<feature type="binding site" evidence="9">
    <location>
        <position position="25"/>
    </location>
    <ligand>
        <name>3-phosphoshikimate</name>
        <dbReference type="ChEBI" id="CHEBI:145989"/>
    </ligand>
</feature>
<organism evidence="11 12">
    <name type="scientific">Melghirimyces algeriensis</name>
    <dbReference type="NCBI Taxonomy" id="910412"/>
    <lineage>
        <taxon>Bacteria</taxon>
        <taxon>Bacillati</taxon>
        <taxon>Bacillota</taxon>
        <taxon>Bacilli</taxon>
        <taxon>Bacillales</taxon>
        <taxon>Thermoactinomycetaceae</taxon>
        <taxon>Melghirimyces</taxon>
    </lineage>
</organism>
<feature type="domain" description="Enolpyruvate transferase" evidence="10">
    <location>
        <begin position="5"/>
        <end position="420"/>
    </location>
</feature>
<dbReference type="InterPro" id="IPR036968">
    <property type="entry name" value="Enolpyruvate_Tfrase_sf"/>
</dbReference>
<evidence type="ECO:0000256" key="8">
    <source>
        <dbReference type="ARBA" id="ARBA00044633"/>
    </source>
</evidence>
<dbReference type="InterPro" id="IPR023193">
    <property type="entry name" value="EPSP_synthase_CS"/>
</dbReference>
<reference evidence="11 12" key="1">
    <citation type="submission" date="2017-05" db="EMBL/GenBank/DDBJ databases">
        <authorList>
            <person name="Varghese N."/>
            <person name="Submissions S."/>
        </authorList>
    </citation>
    <scope>NUCLEOTIDE SEQUENCE [LARGE SCALE GENOMIC DNA]</scope>
    <source>
        <strain evidence="11 12">DSM 45474</strain>
    </source>
</reference>
<comment type="similarity">
    <text evidence="3 9">Belongs to the EPSP synthase family.</text>
</comment>
<comment type="function">
    <text evidence="1 9">Catalyzes the transfer of the enolpyruvyl moiety of phosphoenolpyruvate (PEP) to the 5-hydroxyl of shikimate-3-phosphate (S3P) to produce enolpyruvyl shikimate-3-phosphate and inorganic phosphate.</text>
</comment>
<dbReference type="EC" id="2.5.1.19" evidence="9"/>
<dbReference type="PANTHER" id="PTHR21090:SF5">
    <property type="entry name" value="PENTAFUNCTIONAL AROM POLYPEPTIDE"/>
    <property type="match status" value="1"/>
</dbReference>
<dbReference type="NCBIfam" id="TIGR01356">
    <property type="entry name" value="aroA"/>
    <property type="match status" value="1"/>
</dbReference>
<feature type="active site" description="Proton acceptor" evidence="9">
    <location>
        <position position="314"/>
    </location>
</feature>
<protein>
    <recommendedName>
        <fullName evidence="9">3-phosphoshikimate 1-carboxyvinyltransferase</fullName>
        <ecNumber evidence="9">2.5.1.19</ecNumber>
    </recommendedName>
    <alternativeName>
        <fullName evidence="9">5-enolpyruvylshikimate-3-phosphate synthase</fullName>
        <shortName evidence="9">EPSP synthase</shortName>
        <shortName evidence="9">EPSPS</shortName>
    </alternativeName>
</protein>
<sequence>MLRMEKRDKLRGTVSVPGDKSISHRAVMFGAVAQGMTQVDGFLPGADCLSTIQCFRQLGVNIQRVGPTSLHIEGRGWDGLTEPDTVLDVGNSGTTIRLMMGLLAGRPFHTIVTGDESIGRRPMDRVVQPLRLMGATLDGRSDASFTPLSIRGGGLKGISYQSPVASAQVKSCLLLAGLQAEGRTQVKEPSPSRDHTERMLNAFGVKVDQSPDGVSVEGGQVLQARDVQVPGDISSAAFLMVAALITPDSCVTIQHVGLNPTRTGILDILTKMGGDIQVAPTGEWCGEPVGDITVSYSALKGVEVSGEVIPRLIDEIPVLAVAATQAEGRTVIRDAAELKVKETDRIAMTAGELRKLGAQVEETDDGMIIEGKTALIGDQCDSHGDHRIGMAMAVAGLVAKGGVTVERPEAIDVSFPGFEAVFSRLS</sequence>
<dbReference type="Proteomes" id="UP000315636">
    <property type="component" value="Unassembled WGS sequence"/>
</dbReference>
<feature type="binding site" evidence="9">
    <location>
        <position position="93"/>
    </location>
    <ligand>
        <name>phosphoenolpyruvate</name>
        <dbReference type="ChEBI" id="CHEBI:58702"/>
    </ligand>
</feature>
<dbReference type="GO" id="GO:0009073">
    <property type="term" value="P:aromatic amino acid family biosynthetic process"/>
    <property type="evidence" value="ECO:0007669"/>
    <property type="project" value="UniProtKB-KW"/>
</dbReference>
<feature type="binding site" evidence="9">
    <location>
        <position position="314"/>
    </location>
    <ligand>
        <name>3-phosphoshikimate</name>
        <dbReference type="ChEBI" id="CHEBI:145989"/>
    </ligand>
</feature>
<feature type="binding site" evidence="9">
    <location>
        <position position="21"/>
    </location>
    <ligand>
        <name>3-phosphoshikimate</name>
        <dbReference type="ChEBI" id="CHEBI:145989"/>
    </ligand>
</feature>